<evidence type="ECO:0000256" key="5">
    <source>
        <dbReference type="ARBA" id="ARBA00022679"/>
    </source>
</evidence>
<dbReference type="Gene3D" id="3.40.640.10">
    <property type="entry name" value="Type I PLP-dependent aspartate aminotransferase-like (Major domain)"/>
    <property type="match status" value="1"/>
</dbReference>
<evidence type="ECO:0000256" key="3">
    <source>
        <dbReference type="ARBA" id="ARBA00022576"/>
    </source>
</evidence>
<dbReference type="InterPro" id="IPR015421">
    <property type="entry name" value="PyrdxlP-dep_Trfase_major"/>
</dbReference>
<comment type="catalytic activity">
    <reaction evidence="8">
        <text>N(2)-acetyl-L-ornithine + 2-oxoglutarate = N-acetyl-L-glutamate 5-semialdehyde + L-glutamate</text>
        <dbReference type="Rhea" id="RHEA:18049"/>
        <dbReference type="ChEBI" id="CHEBI:16810"/>
        <dbReference type="ChEBI" id="CHEBI:29123"/>
        <dbReference type="ChEBI" id="CHEBI:29985"/>
        <dbReference type="ChEBI" id="CHEBI:57805"/>
        <dbReference type="EC" id="2.6.1.11"/>
    </reaction>
</comment>
<dbReference type="GO" id="GO:0030170">
    <property type="term" value="F:pyridoxal phosphate binding"/>
    <property type="evidence" value="ECO:0007669"/>
    <property type="project" value="InterPro"/>
</dbReference>
<reference evidence="9 10" key="1">
    <citation type="submission" date="2020-02" db="EMBL/GenBank/DDBJ databases">
        <title>Whole genome PO2S7.</title>
        <authorList>
            <person name="Singha K.M."/>
        </authorList>
    </citation>
    <scope>NUCLEOTIDE SEQUENCE [LARGE SCALE GENOMIC DNA]</scope>
    <source>
        <strain evidence="9 10">PO2S7</strain>
    </source>
</reference>
<comment type="pathway">
    <text evidence="8">Amino-acid biosynthesis; L-arginine biosynthesis; N(2)-acetyl-L-ornithine from L-glutamate: step 4/4.</text>
</comment>
<feature type="binding site" evidence="8">
    <location>
        <position position="283"/>
    </location>
    <ligand>
        <name>N(2)-acetyl-L-ornithine</name>
        <dbReference type="ChEBI" id="CHEBI:57805"/>
    </ligand>
</feature>
<dbReference type="EC" id="2.6.1.17" evidence="8"/>
<comment type="subunit">
    <text evidence="8">Homodimer.</text>
</comment>
<dbReference type="HAMAP" id="MF_01107">
    <property type="entry name" value="ArgD_aminotrans_3"/>
    <property type="match status" value="1"/>
</dbReference>
<dbReference type="GO" id="GO:0005737">
    <property type="term" value="C:cytoplasm"/>
    <property type="evidence" value="ECO:0007669"/>
    <property type="project" value="UniProtKB-SubCell"/>
</dbReference>
<dbReference type="PIRSF" id="PIRSF000521">
    <property type="entry name" value="Transaminase_4ab_Lys_Orn"/>
    <property type="match status" value="1"/>
</dbReference>
<dbReference type="NCBIfam" id="NF009047">
    <property type="entry name" value="PRK12381.1"/>
    <property type="match status" value="1"/>
</dbReference>
<dbReference type="CDD" id="cd00610">
    <property type="entry name" value="OAT_like"/>
    <property type="match status" value="1"/>
</dbReference>
<dbReference type="AlphaFoldDB" id="A0A6G9RIT9"/>
<evidence type="ECO:0000256" key="7">
    <source>
        <dbReference type="ARBA" id="ARBA00023154"/>
    </source>
</evidence>
<keyword evidence="3 8" id="KW-0032">Aminotransferase</keyword>
<dbReference type="InterPro" id="IPR049704">
    <property type="entry name" value="Aminotrans_3_PPA_site"/>
</dbReference>
<evidence type="ECO:0000313" key="10">
    <source>
        <dbReference type="Proteomes" id="UP000503580"/>
    </source>
</evidence>
<dbReference type="FunFam" id="3.40.640.10:FF:000004">
    <property type="entry name" value="Acetylornithine aminotransferase"/>
    <property type="match status" value="1"/>
</dbReference>
<comment type="similarity">
    <text evidence="8">Belongs to the class-III pyridoxal-phosphate-dependent aminotransferase family. ArgD subfamily.</text>
</comment>
<comment type="subcellular location">
    <subcellularLocation>
        <location evidence="8">Cytoplasm</location>
    </subcellularLocation>
</comment>
<dbReference type="UniPathway" id="UPA00034">
    <property type="reaction ID" value="UER00020"/>
</dbReference>
<dbReference type="Pfam" id="PF00202">
    <property type="entry name" value="Aminotran_3"/>
    <property type="match status" value="1"/>
</dbReference>
<dbReference type="GO" id="GO:0009016">
    <property type="term" value="F:succinyldiaminopimelate transaminase activity"/>
    <property type="evidence" value="ECO:0007669"/>
    <property type="project" value="UniProtKB-UniRule"/>
</dbReference>
<dbReference type="GO" id="GO:0003992">
    <property type="term" value="F:N2-acetyl-L-ornithine:2-oxoglutarate 5-aminotransferase activity"/>
    <property type="evidence" value="ECO:0007669"/>
    <property type="project" value="UniProtKB-UniRule"/>
</dbReference>
<protein>
    <recommendedName>
        <fullName evidence="8">Acetylornithine/succinyldiaminopimelate aminotransferase</fullName>
        <shortName evidence="8">ACOAT</shortName>
        <shortName evidence="8">DapATase</shortName>
        <shortName evidence="8">Succinyldiaminopimelate transferase</shortName>
        <ecNumber evidence="8">2.6.1.11</ecNumber>
        <ecNumber evidence="8">2.6.1.17</ecNumber>
    </recommendedName>
</protein>
<dbReference type="PROSITE" id="PS00600">
    <property type="entry name" value="AA_TRANSFER_CLASS_3"/>
    <property type="match status" value="1"/>
</dbReference>
<keyword evidence="7 8" id="KW-0457">Lysine biosynthesis</keyword>
<keyword evidence="1 8" id="KW-0963">Cytoplasm</keyword>
<dbReference type="InterPro" id="IPR015422">
    <property type="entry name" value="PyrdxlP-dep_Trfase_small"/>
</dbReference>
<keyword evidence="6 8" id="KW-0663">Pyridoxal phosphate</keyword>
<dbReference type="EMBL" id="CP050321">
    <property type="protein sequence ID" value="QIR25691.1"/>
    <property type="molecule type" value="Genomic_DNA"/>
</dbReference>
<gene>
    <name evidence="8" type="primary">argD</name>
    <name evidence="8" type="synonym">dapC</name>
    <name evidence="9" type="ORF">GY169_02255</name>
</gene>
<evidence type="ECO:0000256" key="6">
    <source>
        <dbReference type="ARBA" id="ARBA00022898"/>
    </source>
</evidence>
<dbReference type="NCBIfam" id="TIGR00707">
    <property type="entry name" value="argD"/>
    <property type="match status" value="1"/>
</dbReference>
<evidence type="ECO:0000256" key="2">
    <source>
        <dbReference type="ARBA" id="ARBA00022571"/>
    </source>
</evidence>
<comment type="pathway">
    <text evidence="8">Amino-acid biosynthesis; L-lysine biosynthesis via DAP pathway; LL-2,6-diaminopimelate from (S)-tetrahydrodipicolinate (succinylase route): step 2/3.</text>
</comment>
<dbReference type="PANTHER" id="PTHR11986:SF122">
    <property type="entry name" value="ACETYLORNITHINE_SUCCINYLDIAMINOPIMELATE AMINOTRANSFERASE"/>
    <property type="match status" value="1"/>
</dbReference>
<feature type="binding site" evidence="8">
    <location>
        <begin position="108"/>
        <end position="109"/>
    </location>
    <ligand>
        <name>pyridoxal 5'-phosphate</name>
        <dbReference type="ChEBI" id="CHEBI:597326"/>
    </ligand>
</feature>
<feature type="binding site" evidence="8">
    <location>
        <begin position="226"/>
        <end position="229"/>
    </location>
    <ligand>
        <name>pyridoxal 5'-phosphate</name>
        <dbReference type="ChEBI" id="CHEBI:597326"/>
    </ligand>
</feature>
<dbReference type="GO" id="GO:0042802">
    <property type="term" value="F:identical protein binding"/>
    <property type="evidence" value="ECO:0007669"/>
    <property type="project" value="TreeGrafter"/>
</dbReference>
<organism evidence="9 10">
    <name type="scientific">Kluyvera genomosp. 3</name>
    <dbReference type="NCBI Taxonomy" id="2774055"/>
    <lineage>
        <taxon>Bacteria</taxon>
        <taxon>Pseudomonadati</taxon>
        <taxon>Pseudomonadota</taxon>
        <taxon>Gammaproteobacteria</taxon>
        <taxon>Enterobacterales</taxon>
        <taxon>Enterobacteriaceae</taxon>
        <taxon>Kluyvera</taxon>
    </lineage>
</organism>
<evidence type="ECO:0000313" key="9">
    <source>
        <dbReference type="EMBL" id="QIR25691.1"/>
    </source>
</evidence>
<dbReference type="NCBIfam" id="TIGR03246">
    <property type="entry name" value="arg_catab_astC"/>
    <property type="match status" value="1"/>
</dbReference>
<sequence length="405" mass="43617">MVNKQPAITRATFDQVILPIYAPAEFIPVKGKGSRVWDQQGKEYVDFAGGIAVTALGHCHPALVEALKTQGETLWHTSNVFTNEPALRLGQKLVDATFAERVVFMNSGTEANETAFKLARYYASTRHSPYKTKIIAFHNAFHGRSLFTVSVGGQPKYSDGFGPKPADIVHVPFNDLHAVEAVMDDHTCAVVVEPIQGEGGVQAATPEFLKGLRDLCDKHQALLVFDEVQSGMGRTGSLFAYMHYGVTPDILTSAKALGGGFPVSAMLTTNDIASAFHVGSHGSTYGGNPLACAVAGAAFDIINTPEVLNGVNAKRERFVQHLQQINAKYDVFSDVRGMGLLIGAELNAKYKGRARDFLYAAADVGVMVLNAGPDVMRFAPSLVVEEVDIDEGMQRFAQAVAKIVS</sequence>
<keyword evidence="5 8" id="KW-0808">Transferase</keyword>
<dbReference type="NCBIfam" id="NF003468">
    <property type="entry name" value="PRK05093.1"/>
    <property type="match status" value="1"/>
</dbReference>
<dbReference type="GO" id="GO:0009089">
    <property type="term" value="P:lysine biosynthetic process via diaminopimelate"/>
    <property type="evidence" value="ECO:0007669"/>
    <property type="project" value="UniProtKB-UniRule"/>
</dbReference>
<comment type="catalytic activity">
    <reaction evidence="8">
        <text>N-succinyl-(2S,6S)-2,6-diaminopimelate + 2-oxoglutarate = (S)-2-succinylamino-6-oxoheptanedioate + L-glutamate</text>
        <dbReference type="Rhea" id="RHEA:11960"/>
        <dbReference type="ChEBI" id="CHEBI:15685"/>
        <dbReference type="ChEBI" id="CHEBI:16810"/>
        <dbReference type="ChEBI" id="CHEBI:29985"/>
        <dbReference type="ChEBI" id="CHEBI:58087"/>
        <dbReference type="EC" id="2.6.1.17"/>
    </reaction>
</comment>
<dbReference type="InterPro" id="IPR015424">
    <property type="entry name" value="PyrdxlP-dep_Trfase"/>
</dbReference>
<feature type="binding site" evidence="8">
    <location>
        <position position="284"/>
    </location>
    <ligand>
        <name>pyridoxal 5'-phosphate</name>
        <dbReference type="ChEBI" id="CHEBI:597326"/>
    </ligand>
</feature>
<comment type="cofactor">
    <cofactor evidence="8">
        <name>pyridoxal 5'-phosphate</name>
        <dbReference type="ChEBI" id="CHEBI:597326"/>
    </cofactor>
    <text evidence="8">Binds 1 pyridoxal phosphate per subunit.</text>
</comment>
<dbReference type="InterPro" id="IPR017652">
    <property type="entry name" value="Ac/SucOrn_transaminase_bac"/>
</dbReference>
<dbReference type="InterPro" id="IPR005814">
    <property type="entry name" value="Aminotrans_3"/>
</dbReference>
<dbReference type="Proteomes" id="UP000503580">
    <property type="component" value="Chromosome"/>
</dbReference>
<evidence type="ECO:0000256" key="8">
    <source>
        <dbReference type="HAMAP-Rule" id="MF_01107"/>
    </source>
</evidence>
<feature type="binding site" evidence="8">
    <location>
        <position position="141"/>
    </location>
    <ligand>
        <name>pyridoxal 5'-phosphate</name>
        <dbReference type="ChEBI" id="CHEBI:597326"/>
    </ligand>
</feature>
<dbReference type="InterPro" id="IPR004636">
    <property type="entry name" value="AcOrn/SuccOrn_fam"/>
</dbReference>
<evidence type="ECO:0000256" key="1">
    <source>
        <dbReference type="ARBA" id="ARBA00022490"/>
    </source>
</evidence>
<dbReference type="InterPro" id="IPR050103">
    <property type="entry name" value="Class-III_PLP-dep_AT"/>
</dbReference>
<evidence type="ECO:0000256" key="4">
    <source>
        <dbReference type="ARBA" id="ARBA00022605"/>
    </source>
</evidence>
<dbReference type="PANTHER" id="PTHR11986">
    <property type="entry name" value="AMINOTRANSFERASE CLASS III"/>
    <property type="match status" value="1"/>
</dbReference>
<dbReference type="SUPFAM" id="SSF53383">
    <property type="entry name" value="PLP-dependent transferases"/>
    <property type="match status" value="1"/>
</dbReference>
<dbReference type="GO" id="GO:0006526">
    <property type="term" value="P:L-arginine biosynthetic process"/>
    <property type="evidence" value="ECO:0007669"/>
    <property type="project" value="UniProtKB-UniRule"/>
</dbReference>
<keyword evidence="10" id="KW-1185">Reference proteome</keyword>
<dbReference type="KEGG" id="kgn:GY169_02255"/>
<dbReference type="UniPathway" id="UPA00068">
    <property type="reaction ID" value="UER00109"/>
</dbReference>
<dbReference type="Gene3D" id="3.90.1150.10">
    <property type="entry name" value="Aspartate Aminotransferase, domain 1"/>
    <property type="match status" value="1"/>
</dbReference>
<proteinExistence type="inferred from homology"/>
<keyword evidence="2 8" id="KW-0055">Arginine biosynthesis</keyword>
<feature type="binding site" evidence="8">
    <location>
        <position position="144"/>
    </location>
    <ligand>
        <name>N(2)-acetyl-L-ornithine</name>
        <dbReference type="ChEBI" id="CHEBI:57805"/>
    </ligand>
</feature>
<feature type="modified residue" description="N6-(pyridoxal phosphate)lysine" evidence="8">
    <location>
        <position position="255"/>
    </location>
</feature>
<comment type="function">
    <text evidence="8">Involved in both the arginine and lysine biosynthetic pathways.</text>
</comment>
<keyword evidence="4 8" id="KW-0028">Amino-acid biosynthesis</keyword>
<name>A0A6G9RIT9_9ENTR</name>
<dbReference type="RefSeq" id="WP_167574915.1">
    <property type="nucleotide sequence ID" value="NZ_CP050321.1"/>
</dbReference>
<dbReference type="NCBIfam" id="NF002325">
    <property type="entry name" value="PRK01278.1"/>
    <property type="match status" value="1"/>
</dbReference>
<accession>A0A6G9RIT9</accession>
<dbReference type="EC" id="2.6.1.11" evidence="8"/>